<organism evidence="1 2">
    <name type="scientific">Natrinema salaciae</name>
    <dbReference type="NCBI Taxonomy" id="1186196"/>
    <lineage>
        <taxon>Archaea</taxon>
        <taxon>Methanobacteriati</taxon>
        <taxon>Methanobacteriota</taxon>
        <taxon>Stenosarchaea group</taxon>
        <taxon>Halobacteria</taxon>
        <taxon>Halobacteriales</taxon>
        <taxon>Natrialbaceae</taxon>
        <taxon>Natrinema</taxon>
    </lineage>
</organism>
<evidence type="ECO:0000313" key="2">
    <source>
        <dbReference type="Proteomes" id="UP000199114"/>
    </source>
</evidence>
<gene>
    <name evidence="1" type="ORF">SAMN04489841_1416</name>
</gene>
<reference evidence="2" key="1">
    <citation type="submission" date="2016-10" db="EMBL/GenBank/DDBJ databases">
        <authorList>
            <person name="Varghese N."/>
            <person name="Submissions S."/>
        </authorList>
    </citation>
    <scope>NUCLEOTIDE SEQUENCE [LARGE SCALE GENOMIC DNA]</scope>
    <source>
        <strain evidence="2">DSM 25055</strain>
    </source>
</reference>
<proteinExistence type="predicted"/>
<evidence type="ECO:0000313" key="1">
    <source>
        <dbReference type="EMBL" id="SEQ30645.1"/>
    </source>
</evidence>
<dbReference type="Proteomes" id="UP000199114">
    <property type="component" value="Unassembled WGS sequence"/>
</dbReference>
<dbReference type="OrthoDB" id="346267at2157"/>
<keyword evidence="2" id="KW-1185">Reference proteome</keyword>
<name>A0A1H9EYB4_9EURY</name>
<dbReference type="InterPro" id="IPR044000">
    <property type="entry name" value="Phage_tube_2"/>
</dbReference>
<dbReference type="EMBL" id="FOFD01000002">
    <property type="protein sequence ID" value="SEQ30645.1"/>
    <property type="molecule type" value="Genomic_DNA"/>
</dbReference>
<dbReference type="STRING" id="1186196.SAMN04489841_1416"/>
<protein>
    <submittedName>
        <fullName evidence="1">Uncharacterized protein</fullName>
    </submittedName>
</protein>
<dbReference type="RefSeq" id="WP_090615464.1">
    <property type="nucleotide sequence ID" value="NZ_FOFD01000002.1"/>
</dbReference>
<dbReference type="AlphaFoldDB" id="A0A1H9EYB4"/>
<sequence>MTGAGAATVAYTVESDYGAGPDDTDPTWIQPGIDLTVGDLTVEQALERSRHPDDPTPAGSREGNFEGAMSVSFSLTDNNFHDLVFADGGTALPNSPMRAPSSTWYAAIDMPDGTTESRTPTGAIVQDATVSYEQGSDITIELTLLYGDEPNDIAEPGSIQKPSDEDVYTWHGATFEVDGLNQPLMQSTTLSLSGLARFRRGQDRHPFDAVVDAIEPSFSTDATFTERDQLALAVDDSRDGPVGKVPASFALENGVGDTIEYTLEDCQPTSYSWADLVAPDSDLSEPIDYHVADVSATTTPA</sequence>
<dbReference type="Pfam" id="PF18906">
    <property type="entry name" value="Phage_tube_2"/>
    <property type="match status" value="1"/>
</dbReference>
<accession>A0A1H9EYB4</accession>